<evidence type="ECO:0000256" key="2">
    <source>
        <dbReference type="SAM" id="MobiDB-lite"/>
    </source>
</evidence>
<comment type="caution">
    <text evidence="4">The sequence shown here is derived from an EMBL/GenBank/DDBJ whole genome shotgun (WGS) entry which is preliminary data.</text>
</comment>
<feature type="compositionally biased region" description="Basic and acidic residues" evidence="2">
    <location>
        <begin position="144"/>
        <end position="154"/>
    </location>
</feature>
<dbReference type="PANTHER" id="PTHR21600">
    <property type="entry name" value="MITOCHONDRIAL RNA PSEUDOURIDINE SYNTHASE"/>
    <property type="match status" value="1"/>
</dbReference>
<dbReference type="GO" id="GO:0000455">
    <property type="term" value="P:enzyme-directed rRNA pseudouridine synthesis"/>
    <property type="evidence" value="ECO:0007669"/>
    <property type="project" value="TreeGrafter"/>
</dbReference>
<evidence type="ECO:0000313" key="4">
    <source>
        <dbReference type="EMBL" id="PKM91622.1"/>
    </source>
</evidence>
<evidence type="ECO:0000313" key="5">
    <source>
        <dbReference type="Proteomes" id="UP000233517"/>
    </source>
</evidence>
<accession>A0A2N2EAC3</accession>
<proteinExistence type="inferred from homology"/>
<dbReference type="GO" id="GO:0003723">
    <property type="term" value="F:RNA binding"/>
    <property type="evidence" value="ECO:0007669"/>
    <property type="project" value="InterPro"/>
</dbReference>
<dbReference type="SUPFAM" id="SSF55120">
    <property type="entry name" value="Pseudouridine synthase"/>
    <property type="match status" value="1"/>
</dbReference>
<evidence type="ECO:0000259" key="3">
    <source>
        <dbReference type="Pfam" id="PF00849"/>
    </source>
</evidence>
<evidence type="ECO:0000256" key="1">
    <source>
        <dbReference type="ARBA" id="ARBA00010876"/>
    </source>
</evidence>
<dbReference type="InterPro" id="IPR006145">
    <property type="entry name" value="PsdUridine_synth_RsuA/RluA"/>
</dbReference>
<feature type="region of interest" description="Disordered" evidence="2">
    <location>
        <begin position="144"/>
        <end position="193"/>
    </location>
</feature>
<dbReference type="AlphaFoldDB" id="A0A2N2EAC3"/>
<dbReference type="GO" id="GO:0009982">
    <property type="term" value="F:pseudouridine synthase activity"/>
    <property type="evidence" value="ECO:0007669"/>
    <property type="project" value="InterPro"/>
</dbReference>
<protein>
    <recommendedName>
        <fullName evidence="3">Pseudouridine synthase RsuA/RluA-like domain-containing protein</fullName>
    </recommendedName>
</protein>
<dbReference type="GO" id="GO:0140098">
    <property type="term" value="F:catalytic activity, acting on RNA"/>
    <property type="evidence" value="ECO:0007669"/>
    <property type="project" value="UniProtKB-ARBA"/>
</dbReference>
<dbReference type="Pfam" id="PF00849">
    <property type="entry name" value="PseudoU_synth_2"/>
    <property type="match status" value="1"/>
</dbReference>
<dbReference type="Gene3D" id="3.30.2350.10">
    <property type="entry name" value="Pseudouridine synthase"/>
    <property type="match status" value="2"/>
</dbReference>
<dbReference type="PANTHER" id="PTHR21600:SF44">
    <property type="entry name" value="RIBOSOMAL LARGE SUBUNIT PSEUDOURIDINE SYNTHASE D"/>
    <property type="match status" value="1"/>
</dbReference>
<dbReference type="InterPro" id="IPR050188">
    <property type="entry name" value="RluA_PseudoU_synthase"/>
</dbReference>
<feature type="compositionally biased region" description="Acidic residues" evidence="2">
    <location>
        <begin position="163"/>
        <end position="181"/>
    </location>
</feature>
<gene>
    <name evidence="4" type="ORF">CVU82_00195</name>
</gene>
<dbReference type="EMBL" id="PHAI01000001">
    <property type="protein sequence ID" value="PKM91622.1"/>
    <property type="molecule type" value="Genomic_DNA"/>
</dbReference>
<sequence>MEIKIISDQKDYLVINKPAGMISHGGNGIKEKTLSDWLVEKYPEIKKVGEDPNRPGIVHRLDKEASGLMLIPKNNEAFEYFKKQFKERKIKKEYTALVCGQILRDEGIIDFPIKRSSQGFKMAAIPSPKNEEENELLNKRKGEYENYSQEKEEAPAETNNNDNNEEEVEEITDNATDEESSSNDATANKDKKTLTNRGWGNLKALEKSRQAITEFKIIKKLINFTLIKAKIKTGRTHQIRVHFFAYGHPLLGDNLYKNKKSKVQNKKLNPGRIFLIADTLGFKDLNGDWQEFKIEMDEDLKEILSKVK</sequence>
<dbReference type="Proteomes" id="UP000233517">
    <property type="component" value="Unassembled WGS sequence"/>
</dbReference>
<comment type="similarity">
    <text evidence="1">Belongs to the pseudouridine synthase RluA family.</text>
</comment>
<dbReference type="CDD" id="cd02869">
    <property type="entry name" value="PseudoU_synth_RluA_like"/>
    <property type="match status" value="1"/>
</dbReference>
<organism evidence="4 5">
    <name type="scientific">Candidatus Falkowbacteria bacterium HGW-Falkowbacteria-1</name>
    <dbReference type="NCBI Taxonomy" id="2013768"/>
    <lineage>
        <taxon>Bacteria</taxon>
        <taxon>Candidatus Falkowiibacteriota</taxon>
    </lineage>
</organism>
<name>A0A2N2EAC3_9BACT</name>
<dbReference type="InterPro" id="IPR020103">
    <property type="entry name" value="PsdUridine_synth_cat_dom_sf"/>
</dbReference>
<reference evidence="4 5" key="1">
    <citation type="journal article" date="2017" name="ISME J.">
        <title>Potential for microbial H2 and metal transformations associated with novel bacteria and archaea in deep terrestrial subsurface sediments.</title>
        <authorList>
            <person name="Hernsdorf A.W."/>
            <person name="Amano Y."/>
            <person name="Miyakawa K."/>
            <person name="Ise K."/>
            <person name="Suzuki Y."/>
            <person name="Anantharaman K."/>
            <person name="Probst A."/>
            <person name="Burstein D."/>
            <person name="Thomas B.C."/>
            <person name="Banfield J.F."/>
        </authorList>
    </citation>
    <scope>NUCLEOTIDE SEQUENCE [LARGE SCALE GENOMIC DNA]</scope>
    <source>
        <strain evidence="4">HGW-Falkowbacteria-1</strain>
    </source>
</reference>
<feature type="domain" description="Pseudouridine synthase RsuA/RluA-like" evidence="3">
    <location>
        <begin position="11"/>
        <end position="243"/>
    </location>
</feature>